<name>A0A5C5Z5H5_9BACT</name>
<accession>A0A5C5Z5H5</accession>
<reference evidence="1 2" key="1">
    <citation type="submission" date="2019-02" db="EMBL/GenBank/DDBJ databases">
        <title>Deep-cultivation of Planctomycetes and their phenomic and genomic characterization uncovers novel biology.</title>
        <authorList>
            <person name="Wiegand S."/>
            <person name="Jogler M."/>
            <person name="Boedeker C."/>
            <person name="Pinto D."/>
            <person name="Vollmers J."/>
            <person name="Rivas-Marin E."/>
            <person name="Kohn T."/>
            <person name="Peeters S.H."/>
            <person name="Heuer A."/>
            <person name="Rast P."/>
            <person name="Oberbeckmann S."/>
            <person name="Bunk B."/>
            <person name="Jeske O."/>
            <person name="Meyerdierks A."/>
            <person name="Storesund J.E."/>
            <person name="Kallscheuer N."/>
            <person name="Luecker S."/>
            <person name="Lage O.M."/>
            <person name="Pohl T."/>
            <person name="Merkel B.J."/>
            <person name="Hornburger P."/>
            <person name="Mueller R.-W."/>
            <person name="Bruemmer F."/>
            <person name="Labrenz M."/>
            <person name="Spormann A.M."/>
            <person name="Op Den Camp H."/>
            <person name="Overmann J."/>
            <person name="Amann R."/>
            <person name="Jetten M.S.M."/>
            <person name="Mascher T."/>
            <person name="Medema M.H."/>
            <person name="Devos D.P."/>
            <person name="Kaster A.-K."/>
            <person name="Ovreas L."/>
            <person name="Rohde M."/>
            <person name="Galperin M.Y."/>
            <person name="Jogler C."/>
        </authorList>
    </citation>
    <scope>NUCLEOTIDE SEQUENCE [LARGE SCALE GENOMIC DNA]</scope>
    <source>
        <strain evidence="1 2">CA13</strain>
    </source>
</reference>
<protein>
    <recommendedName>
        <fullName evidence="3">LemA family protein</fullName>
    </recommendedName>
</protein>
<organism evidence="1 2">
    <name type="scientific">Novipirellula herctigrandis</name>
    <dbReference type="NCBI Taxonomy" id="2527986"/>
    <lineage>
        <taxon>Bacteria</taxon>
        <taxon>Pseudomonadati</taxon>
        <taxon>Planctomycetota</taxon>
        <taxon>Planctomycetia</taxon>
        <taxon>Pirellulales</taxon>
        <taxon>Pirellulaceae</taxon>
        <taxon>Novipirellula</taxon>
    </lineage>
</organism>
<dbReference type="Proteomes" id="UP000315010">
    <property type="component" value="Unassembled WGS sequence"/>
</dbReference>
<proteinExistence type="predicted"/>
<dbReference type="RefSeq" id="WP_146397960.1">
    <property type="nucleotide sequence ID" value="NZ_SJPJ01000001.1"/>
</dbReference>
<dbReference type="AlphaFoldDB" id="A0A5C5Z5H5"/>
<evidence type="ECO:0008006" key="3">
    <source>
        <dbReference type="Google" id="ProtNLM"/>
    </source>
</evidence>
<dbReference type="EMBL" id="SJPJ01000001">
    <property type="protein sequence ID" value="TWT81823.1"/>
    <property type="molecule type" value="Genomic_DNA"/>
</dbReference>
<evidence type="ECO:0000313" key="1">
    <source>
        <dbReference type="EMBL" id="TWT81823.1"/>
    </source>
</evidence>
<dbReference type="OrthoDB" id="277740at2"/>
<sequence>MLSTVILIVAAVPCLSLAAWFWTYRSIRKLEGRGNDVFRNLVESIAKEHLIIGHLTDSLPKDFEIQQQSRIKRKSQQANKALQDLCEKSSDVELAAAFSSVHGELWITTERLVKMITADQRIAELATVKSCLEGLKEAQERSYAAMQMYNHSAITMSAFGELTIPSLVRKLVHHSPEQWPLIDWTPDITT</sequence>
<keyword evidence="2" id="KW-1185">Reference proteome</keyword>
<gene>
    <name evidence="1" type="ORF">CA13_32760</name>
</gene>
<comment type="caution">
    <text evidence="1">The sequence shown here is derived from an EMBL/GenBank/DDBJ whole genome shotgun (WGS) entry which is preliminary data.</text>
</comment>
<evidence type="ECO:0000313" key="2">
    <source>
        <dbReference type="Proteomes" id="UP000315010"/>
    </source>
</evidence>